<feature type="region of interest" description="Disordered" evidence="2">
    <location>
        <begin position="362"/>
        <end position="409"/>
    </location>
</feature>
<dbReference type="SMART" id="SM00185">
    <property type="entry name" value="ARM"/>
    <property type="match status" value="2"/>
</dbReference>
<dbReference type="InterPro" id="IPR016024">
    <property type="entry name" value="ARM-type_fold"/>
</dbReference>
<dbReference type="VEuPathDB" id="CryptoDB:Cvel_3638"/>
<evidence type="ECO:0000256" key="2">
    <source>
        <dbReference type="SAM" id="MobiDB-lite"/>
    </source>
</evidence>
<accession>A0A0G4FR09</accession>
<feature type="non-terminal residue" evidence="3">
    <location>
        <position position="1"/>
    </location>
</feature>
<evidence type="ECO:0000313" key="3">
    <source>
        <dbReference type="EMBL" id="CEM16895.1"/>
    </source>
</evidence>
<dbReference type="PANTHER" id="PTHR22895">
    <property type="entry name" value="ARMADILLO REPEAT-CONTAINING PROTEIN 6"/>
    <property type="match status" value="1"/>
</dbReference>
<evidence type="ECO:0000256" key="1">
    <source>
        <dbReference type="ARBA" id="ARBA00022737"/>
    </source>
</evidence>
<reference evidence="3" key="1">
    <citation type="submission" date="2014-11" db="EMBL/GenBank/DDBJ databases">
        <authorList>
            <person name="Otto D Thomas"/>
            <person name="Naeem Raeece"/>
        </authorList>
    </citation>
    <scope>NUCLEOTIDE SEQUENCE</scope>
</reference>
<dbReference type="InterPro" id="IPR000225">
    <property type="entry name" value="Armadillo"/>
</dbReference>
<sequence>RLQTPVDSLVREIEAIPIDDPRLDERINEKFDELVGAPERDIKASRLPAWLVIEALFRKIAAASEGSKAGCLYRCVPRVAEVCEKYGRDHSAVVYRAFNALAKICYYKLPNRQYVVHVDNKKTVQLLLELMDHHAMDAKVQQHACKLFTILALEEHAKRVESVDFELALRLVLKALHNHPRDPDVFGLTCHALAALTAQGDATRSLLLKEGGLGTAVESLRRHGHLKDKKACNAVSQLVYSLCLREDLGKHKFVEAGGVEALISCLEYHSDFASLVKFACLALNQMLSTRATPPASPILSAAIKCALADRGSDLSSILSSCGETLQRQMDLESSQSNEQEVNNLKAAQKSLVSLQRTHQKAMVSRDANEKLGAEGIETGTEKGERKLVARTEQGAAEIRLSGDRGRRER</sequence>
<dbReference type="PANTHER" id="PTHR22895:SF0">
    <property type="entry name" value="ARMADILLO REPEAT-CONTAINING PROTEIN 6"/>
    <property type="match status" value="1"/>
</dbReference>
<feature type="compositionally biased region" description="Basic and acidic residues" evidence="2">
    <location>
        <begin position="400"/>
        <end position="409"/>
    </location>
</feature>
<proteinExistence type="predicted"/>
<dbReference type="SUPFAM" id="SSF48371">
    <property type="entry name" value="ARM repeat"/>
    <property type="match status" value="1"/>
</dbReference>
<protein>
    <submittedName>
        <fullName evidence="3">Uncharacterized protein</fullName>
    </submittedName>
</protein>
<keyword evidence="1" id="KW-0677">Repeat</keyword>
<dbReference type="InterPro" id="IPR011989">
    <property type="entry name" value="ARM-like"/>
</dbReference>
<dbReference type="EMBL" id="CDMZ01000562">
    <property type="protein sequence ID" value="CEM16895.1"/>
    <property type="molecule type" value="Genomic_DNA"/>
</dbReference>
<feature type="compositionally biased region" description="Basic and acidic residues" evidence="2">
    <location>
        <begin position="379"/>
        <end position="389"/>
    </location>
</feature>
<gene>
    <name evidence="3" type="ORF">Cvel_3638</name>
</gene>
<name>A0A0G4FR09_9ALVE</name>
<organism evidence="3">
    <name type="scientific">Chromera velia CCMP2878</name>
    <dbReference type="NCBI Taxonomy" id="1169474"/>
    <lineage>
        <taxon>Eukaryota</taxon>
        <taxon>Sar</taxon>
        <taxon>Alveolata</taxon>
        <taxon>Colpodellida</taxon>
        <taxon>Chromeraceae</taxon>
        <taxon>Chromera</taxon>
    </lineage>
</organism>
<dbReference type="AlphaFoldDB" id="A0A0G4FR09"/>
<dbReference type="Gene3D" id="1.25.10.10">
    <property type="entry name" value="Leucine-rich Repeat Variant"/>
    <property type="match status" value="1"/>
</dbReference>